<dbReference type="EMBL" id="AQPN01000084">
    <property type="protein sequence ID" value="EOR94499.1"/>
    <property type="molecule type" value="Genomic_DNA"/>
</dbReference>
<evidence type="ECO:0000313" key="1">
    <source>
        <dbReference type="EMBL" id="EOR94499.1"/>
    </source>
</evidence>
<dbReference type="PATRIC" id="fig|1150600.3.peg.2318"/>
<dbReference type="RefSeq" id="WP_016195577.1">
    <property type="nucleotide sequence ID" value="NZ_AQPN01000084.1"/>
</dbReference>
<dbReference type="STRING" id="1150600.ADIARSV_2345"/>
<comment type="caution">
    <text evidence="1">The sequence shown here is derived from an EMBL/GenBank/DDBJ whole genome shotgun (WGS) entry which is preliminary data.</text>
</comment>
<keyword evidence="2" id="KW-1185">Reference proteome</keyword>
<dbReference type="eggNOG" id="COG3422">
    <property type="taxonomic scope" value="Bacteria"/>
</dbReference>
<evidence type="ECO:0000313" key="2">
    <source>
        <dbReference type="Proteomes" id="UP000014174"/>
    </source>
</evidence>
<dbReference type="AlphaFoldDB" id="R9GZT4"/>
<protein>
    <submittedName>
        <fullName evidence="1">Response regulator receiver modulated diguanylate cyclase/phosphodiesterase (GGDEF &amp; EAL domains) with PAS/PAC sensor(S)</fullName>
    </submittedName>
</protein>
<gene>
    <name evidence="1" type="ORF">ADIARSV_2345</name>
</gene>
<organism evidence="1 2">
    <name type="scientific">Arcticibacter svalbardensis MN12-7</name>
    <dbReference type="NCBI Taxonomy" id="1150600"/>
    <lineage>
        <taxon>Bacteria</taxon>
        <taxon>Pseudomonadati</taxon>
        <taxon>Bacteroidota</taxon>
        <taxon>Sphingobacteriia</taxon>
        <taxon>Sphingobacteriales</taxon>
        <taxon>Sphingobacteriaceae</taxon>
        <taxon>Arcticibacter</taxon>
    </lineage>
</organism>
<reference evidence="1 2" key="1">
    <citation type="journal article" date="2013" name="Genome Announc.">
        <title>Draft Genome Sequence of Arcticibacter svalbardensis Strain MN12-7T, a Member of the Family Sphingobacteriaceae Isolated from an Arctic Soil Sample.</title>
        <authorList>
            <person name="Shivaji S."/>
            <person name="Ara S."/>
            <person name="Prasad S."/>
            <person name="Manasa B.P."/>
            <person name="Begum Z."/>
            <person name="Singh A."/>
            <person name="Kumar Pinnaka A."/>
        </authorList>
    </citation>
    <scope>NUCLEOTIDE SEQUENCE [LARGE SCALE GENOMIC DNA]</scope>
    <source>
        <strain evidence="1 2">MN12-7</strain>
    </source>
</reference>
<name>R9GZT4_9SPHI</name>
<dbReference type="Proteomes" id="UP000014174">
    <property type="component" value="Unassembled WGS sequence"/>
</dbReference>
<accession>R9GZT4</accession>
<dbReference type="OrthoDB" id="8263000at2"/>
<proteinExistence type="predicted"/>
<sequence>MSETLSISSQKPQNSAFDYEELRKSGIAYIEKTGSEIWTDYNVHDPGITILELLCYVLTDLSYRANNTIPDLLATHTDTKANILKHFFTAAQIFPNTAVTINDYRKLVIDILGVKNVWLQKRSIGIFADIRNKRLQFTQPDSGKWEPVDVLGYYDVLIEFDTNVSSAGKEQIKTETKELLMQNRNLCEDFLSINEVSQQEFRLCSEIELKTDADPFDCLAKLFFNIQLYLTPLIKFYSLKDLQDQGYTSDVIFEGPLLIHGFIKEEELTASDLKREIHLSDIMQQMLNVSGVTNILDILFNPTDQVKELANKWIIPVKRGRQAIINIVESNVLLYKNGIPLRPDMHIIKSKFELLMNDYIRGNDLVRTDDITFDTGTFEDTGSYYSFQNHFPKNYGISHWGLSDDATAERVAQKNQLQGYLYFFDQQLANSFSQLSNLNNLFSTETQANTYFAKAVKSFKDFDKIFVNSSTIDDAVLEAVEDKTTYYKRRNLFLDHLLSRYSESFSEYVNVLYSGFTSNPKDVISPTIINQEDIVQDKANFLKNYPEYSAKRFSAYNYTAMDDTWDSQNISGLEKRLERLLGFDNLKRRNLVNIFTEIQHGLNPANNDEFWFRIIDFRNRETLLEGNEKFPEEEAAKFALDDSLSMIYNPINLKIIDNGDNTFQYQVLTGDKVLGTSSKLYSSNIEANVALQQFVLFVTQNRAEEGLFLIEHMLLLPSVNAVPDELPAEENFDGLLPICVDESCKDCEDKDPYSFRISIVLPAYAPRFLNMGFRQYCERTIRMESPAHIFVKICWVSNEQLVQFENAYKNWLEVKSGKLNDPGNEKLYRFVIILTALKSIYPVARLEDCSSSEERTLFLLNQNALGTLKT</sequence>